<proteinExistence type="predicted"/>
<name>A0A813AY65_9DINO</name>
<feature type="chain" id="PRO_5032831668" evidence="1">
    <location>
        <begin position="17"/>
        <end position="577"/>
    </location>
</feature>
<keyword evidence="3" id="KW-1185">Reference proteome</keyword>
<accession>A0A813AY65</accession>
<reference evidence="2" key="1">
    <citation type="submission" date="2021-02" db="EMBL/GenBank/DDBJ databases">
        <authorList>
            <person name="Dougan E. K."/>
            <person name="Rhodes N."/>
            <person name="Thang M."/>
            <person name="Chan C."/>
        </authorList>
    </citation>
    <scope>NUCLEOTIDE SEQUENCE</scope>
</reference>
<gene>
    <name evidence="2" type="ORF">SNEC2469_LOCUS29161</name>
</gene>
<evidence type="ECO:0000313" key="2">
    <source>
        <dbReference type="EMBL" id="CAE7884419.1"/>
    </source>
</evidence>
<comment type="caution">
    <text evidence="2">The sequence shown here is derived from an EMBL/GenBank/DDBJ whole genome shotgun (WGS) entry which is preliminary data.</text>
</comment>
<evidence type="ECO:0000256" key="1">
    <source>
        <dbReference type="SAM" id="SignalP"/>
    </source>
</evidence>
<organism evidence="2 3">
    <name type="scientific">Symbiodinium necroappetens</name>
    <dbReference type="NCBI Taxonomy" id="1628268"/>
    <lineage>
        <taxon>Eukaryota</taxon>
        <taxon>Sar</taxon>
        <taxon>Alveolata</taxon>
        <taxon>Dinophyceae</taxon>
        <taxon>Suessiales</taxon>
        <taxon>Symbiodiniaceae</taxon>
        <taxon>Symbiodinium</taxon>
    </lineage>
</organism>
<evidence type="ECO:0000313" key="3">
    <source>
        <dbReference type="Proteomes" id="UP000601435"/>
    </source>
</evidence>
<dbReference type="Proteomes" id="UP000601435">
    <property type="component" value="Unassembled WGS sequence"/>
</dbReference>
<dbReference type="EMBL" id="CAJNJA010064875">
    <property type="protein sequence ID" value="CAE7884419.1"/>
    <property type="molecule type" value="Genomic_DNA"/>
</dbReference>
<sequence>MSVCVIWLADLCACLADVQLHGTRCKAASCIPCLRRFGSNTLHVENSIDLGATFDCCVESMNCGDANASGVHEDADSAFRQRSKLRPAPLVTDFPKAEFDISTPRNTGAKSEASKHFIGTPTATGILNAFLDCDLDTGDDFGPPLEPDYDAINDCLQGALAAYEYASMSLDPPESESTHPRALALVSEAGFDPPLPLSSSLAKELSSEQLSSLHSLFASGRAQAQGREEGGEEQIVREAGSRGVGYHFLHLFSGPADRPDGLAAYIRRAGHDCEEWDIVNGEKFDLADDATFQHPKGRILNEEFAGCLLGPPCHTFSNARQEDDGGPRPLRTATASGIYGRADVMPEEKETLRLGTLLALRAVEVFGLFVLQGKPTILEQPARRAGPGSISMFDLPEFKAMLGADGVSCARIAQCNYGADTEKPTELMHYAVDLSDSAGSCQHPQTRWRLPSTGASLFWAHPSLKGKEAYISESTWDPSMLLSDVARRRKYRFAPYLTRAATAYPEYLATKLLLAARSVSPKVRMAPCGQMEERFGSHLHFGHLRYWSRDVESAQFFGGHCGATLEPSSEGDRSPQS</sequence>
<keyword evidence="1" id="KW-0732">Signal</keyword>
<protein>
    <submittedName>
        <fullName evidence="2">Uncharacterized protein</fullName>
    </submittedName>
</protein>
<dbReference type="AlphaFoldDB" id="A0A813AY65"/>
<dbReference type="OrthoDB" id="10533597at2759"/>
<feature type="signal peptide" evidence="1">
    <location>
        <begin position="1"/>
        <end position="16"/>
    </location>
</feature>